<dbReference type="InterPro" id="IPR036259">
    <property type="entry name" value="MFS_trans_sf"/>
</dbReference>
<comment type="caution">
    <text evidence="10">The sequence shown here is derived from an EMBL/GenBank/DDBJ whole genome shotgun (WGS) entry which is preliminary data.</text>
</comment>
<comment type="subcellular location">
    <subcellularLocation>
        <location evidence="1">Cell membrane</location>
        <topology evidence="1">Multi-pass membrane protein</topology>
    </subcellularLocation>
</comment>
<dbReference type="InterPro" id="IPR020846">
    <property type="entry name" value="MFS_dom"/>
</dbReference>
<feature type="transmembrane region" description="Helical" evidence="8">
    <location>
        <begin position="424"/>
        <end position="442"/>
    </location>
</feature>
<feature type="transmembrane region" description="Helical" evidence="8">
    <location>
        <begin position="330"/>
        <end position="352"/>
    </location>
</feature>
<evidence type="ECO:0000256" key="5">
    <source>
        <dbReference type="ARBA" id="ARBA00022989"/>
    </source>
</evidence>
<feature type="compositionally biased region" description="Polar residues" evidence="7">
    <location>
        <begin position="83"/>
        <end position="93"/>
    </location>
</feature>
<dbReference type="Gene3D" id="1.20.1250.20">
    <property type="entry name" value="MFS general substrate transporter like domains"/>
    <property type="match status" value="2"/>
</dbReference>
<feature type="transmembrane region" description="Helical" evidence="8">
    <location>
        <begin position="553"/>
        <end position="571"/>
    </location>
</feature>
<evidence type="ECO:0000256" key="1">
    <source>
        <dbReference type="ARBA" id="ARBA00004651"/>
    </source>
</evidence>
<keyword evidence="4 8" id="KW-0812">Transmembrane</keyword>
<evidence type="ECO:0000256" key="6">
    <source>
        <dbReference type="ARBA" id="ARBA00023136"/>
    </source>
</evidence>
<feature type="transmembrane region" description="Helical" evidence="8">
    <location>
        <begin position="211"/>
        <end position="236"/>
    </location>
</feature>
<dbReference type="PANTHER" id="PTHR42718:SF46">
    <property type="entry name" value="BLR6921 PROTEIN"/>
    <property type="match status" value="1"/>
</dbReference>
<feature type="transmembrane region" description="Helical" evidence="8">
    <location>
        <begin position="243"/>
        <end position="261"/>
    </location>
</feature>
<dbReference type="Proteomes" id="UP000280819">
    <property type="component" value="Unassembled WGS sequence"/>
</dbReference>
<dbReference type="PROSITE" id="PS50850">
    <property type="entry name" value="MFS"/>
    <property type="match status" value="1"/>
</dbReference>
<dbReference type="CDD" id="cd06174">
    <property type="entry name" value="MFS"/>
    <property type="match status" value="1"/>
</dbReference>
<dbReference type="GO" id="GO:0022857">
    <property type="term" value="F:transmembrane transporter activity"/>
    <property type="evidence" value="ECO:0007669"/>
    <property type="project" value="InterPro"/>
</dbReference>
<evidence type="ECO:0000313" key="11">
    <source>
        <dbReference type="Proteomes" id="UP000280819"/>
    </source>
</evidence>
<dbReference type="Pfam" id="PF07690">
    <property type="entry name" value="MFS_1"/>
    <property type="match status" value="1"/>
</dbReference>
<dbReference type="EMBL" id="RQZG01000012">
    <property type="protein sequence ID" value="RRD04279.1"/>
    <property type="molecule type" value="Genomic_DNA"/>
</dbReference>
<dbReference type="InterPro" id="IPR011701">
    <property type="entry name" value="MFS"/>
</dbReference>
<accession>A0A3P1T4H8</accession>
<feature type="transmembrane region" description="Helical" evidence="8">
    <location>
        <begin position="389"/>
        <end position="412"/>
    </location>
</feature>
<proteinExistence type="predicted"/>
<keyword evidence="2" id="KW-0813">Transport</keyword>
<dbReference type="PANTHER" id="PTHR42718">
    <property type="entry name" value="MAJOR FACILITATOR SUPERFAMILY MULTIDRUG TRANSPORTER MFSC"/>
    <property type="match status" value="1"/>
</dbReference>
<dbReference type="AlphaFoldDB" id="A0A3P1T4H8"/>
<dbReference type="OrthoDB" id="4332123at2"/>
<keyword evidence="3" id="KW-1003">Cell membrane</keyword>
<organism evidence="10 11">
    <name type="scientific">Arachnia propionica</name>
    <dbReference type="NCBI Taxonomy" id="1750"/>
    <lineage>
        <taxon>Bacteria</taxon>
        <taxon>Bacillati</taxon>
        <taxon>Actinomycetota</taxon>
        <taxon>Actinomycetes</taxon>
        <taxon>Propionibacteriales</taxon>
        <taxon>Propionibacteriaceae</taxon>
        <taxon>Arachnia</taxon>
    </lineage>
</organism>
<feature type="transmembrane region" description="Helical" evidence="8">
    <location>
        <begin position="454"/>
        <end position="472"/>
    </location>
</feature>
<feature type="domain" description="Major facilitator superfamily (MFS) profile" evidence="9">
    <location>
        <begin position="173"/>
        <end position="577"/>
    </location>
</feature>
<feature type="region of interest" description="Disordered" evidence="7">
    <location>
        <begin position="62"/>
        <end position="167"/>
    </location>
</feature>
<evidence type="ECO:0000313" key="10">
    <source>
        <dbReference type="EMBL" id="RRD04279.1"/>
    </source>
</evidence>
<sequence>MFPSRTPAFPHHRLAPSRGGFPGIRGGPVRLPCSGSPALIINCLSCSGLPALLDRQFDLRQANRHQDRQTRTRQAKTNRSRTGEPTSGPASPQQDRRKRPGPAPRDHEPTHPAHTGPHRSRWGAVHETCSGHHPGGHALSRGRVPGPRNLRHRTPGQPLQSSRESGGTVRNERMAWVVWTISILAYATAIMHRTSLGTLGIQTAEHFNTSIGIVSTFVMVQLAVYAVTQAPVGVLIDRYGARAVLVAGSLIMTVAQTGMAFTDSLGLALAVRVLLGIGDACMFGAVLRLIPAWFPAPRVPVLSQLSGLLGQLGQIAAVALLLPLHSLHGWATTFLVAAICSLACAVGCALLVKDVPAGATRPLPAEDRIRDLPRGIVDAWRHPATRLGFFVHLTSGFSVNVFAMIWGIPWLIVAQHRSETEAAFLFSLTVLGSMFFAPLLGWLTARHPLRRSNLALVVIGAHVVAWGIALLWPGPVPWWLLITLVLAMAAGGPGTGIGFDYPRTLLPAHRLGAANGLVIAGSFTGATLCLLLMGTVLGWLAPDGDYTPAQLNLAMALQLPFFAAGIAGIYITRAQLRTKMRAHGVVVPTWREVAARIRQSRH</sequence>
<keyword evidence="6 8" id="KW-0472">Membrane</keyword>
<dbReference type="GO" id="GO:0005886">
    <property type="term" value="C:plasma membrane"/>
    <property type="evidence" value="ECO:0007669"/>
    <property type="project" value="UniProtKB-SubCell"/>
</dbReference>
<name>A0A3P1T4H8_9ACTN</name>
<feature type="region of interest" description="Disordered" evidence="7">
    <location>
        <begin position="1"/>
        <end position="23"/>
    </location>
</feature>
<feature type="transmembrane region" description="Helical" evidence="8">
    <location>
        <begin position="267"/>
        <end position="290"/>
    </location>
</feature>
<evidence type="ECO:0000256" key="4">
    <source>
        <dbReference type="ARBA" id="ARBA00022692"/>
    </source>
</evidence>
<evidence type="ECO:0000256" key="3">
    <source>
        <dbReference type="ARBA" id="ARBA00022475"/>
    </source>
</evidence>
<evidence type="ECO:0000256" key="2">
    <source>
        <dbReference type="ARBA" id="ARBA00022448"/>
    </source>
</evidence>
<evidence type="ECO:0000259" key="9">
    <source>
        <dbReference type="PROSITE" id="PS50850"/>
    </source>
</evidence>
<feature type="transmembrane region" description="Helical" evidence="8">
    <location>
        <begin position="511"/>
        <end position="541"/>
    </location>
</feature>
<protein>
    <submittedName>
        <fullName evidence="10">MFS transporter</fullName>
    </submittedName>
</protein>
<keyword evidence="5 8" id="KW-1133">Transmembrane helix</keyword>
<feature type="transmembrane region" description="Helical" evidence="8">
    <location>
        <begin position="173"/>
        <end position="191"/>
    </location>
</feature>
<reference evidence="10 11" key="1">
    <citation type="submission" date="2018-11" db="EMBL/GenBank/DDBJ databases">
        <title>Genomes From Bacteria Associated with the Canine Oral Cavity: a Test Case for Automated Genome-Based Taxonomic Assignment.</title>
        <authorList>
            <person name="Coil D.A."/>
            <person name="Jospin G."/>
            <person name="Darling A.E."/>
            <person name="Wallis C."/>
            <person name="Davis I.J."/>
            <person name="Harris S."/>
            <person name="Eisen J.A."/>
            <person name="Holcombe L.J."/>
            <person name="O'Flynn C."/>
        </authorList>
    </citation>
    <scope>NUCLEOTIDE SEQUENCE [LARGE SCALE GENOMIC DNA]</scope>
    <source>
        <strain evidence="10 11">OH887_COT-365</strain>
    </source>
</reference>
<dbReference type="SUPFAM" id="SSF103473">
    <property type="entry name" value="MFS general substrate transporter"/>
    <property type="match status" value="1"/>
</dbReference>
<feature type="transmembrane region" description="Helical" evidence="8">
    <location>
        <begin position="478"/>
        <end position="499"/>
    </location>
</feature>
<gene>
    <name evidence="10" type="ORF">EII34_10620</name>
</gene>
<evidence type="ECO:0000256" key="8">
    <source>
        <dbReference type="SAM" id="Phobius"/>
    </source>
</evidence>
<evidence type="ECO:0000256" key="7">
    <source>
        <dbReference type="SAM" id="MobiDB-lite"/>
    </source>
</evidence>